<evidence type="ECO:0000256" key="2">
    <source>
        <dbReference type="SAM" id="Phobius"/>
    </source>
</evidence>
<evidence type="ECO:0000259" key="3">
    <source>
        <dbReference type="Pfam" id="PF11611"/>
    </source>
</evidence>
<gene>
    <name evidence="4" type="ORF">GCM10007304_11290</name>
</gene>
<evidence type="ECO:0000313" key="4">
    <source>
        <dbReference type="EMBL" id="GGF99168.1"/>
    </source>
</evidence>
<dbReference type="Pfam" id="PF11611">
    <property type="entry name" value="DUF4352"/>
    <property type="match status" value="1"/>
</dbReference>
<accession>A0A917CVM2</accession>
<organism evidence="4 5">
    <name type="scientific">Rhodococcoides trifolii</name>
    <dbReference type="NCBI Taxonomy" id="908250"/>
    <lineage>
        <taxon>Bacteria</taxon>
        <taxon>Bacillati</taxon>
        <taxon>Actinomycetota</taxon>
        <taxon>Actinomycetes</taxon>
        <taxon>Mycobacteriales</taxon>
        <taxon>Nocardiaceae</taxon>
        <taxon>Rhodococcoides</taxon>
    </lineage>
</organism>
<sequence>MTYPQNPAPQQPEKKNWAARHKILTALGVVIAVAVVVNLASGGSDSSSVSSVASLSSSAVDASAPASEPETESSPGIGVPVRDGKFEFVVQSVQPGVTSVGENYVEQTPQGEYVLVTLSAANIGDRQQLFDITSQKLLDAAGRQFSADTVATITNDPNISVTQINPGNSVVATLVFDVPAGTSPAEIELHDSLFSGGTVVALT</sequence>
<keyword evidence="2" id="KW-0472">Membrane</keyword>
<dbReference type="RefSeq" id="WP_188543658.1">
    <property type="nucleotide sequence ID" value="NZ_BMCU01000001.1"/>
</dbReference>
<proteinExistence type="predicted"/>
<dbReference type="EMBL" id="BMCU01000001">
    <property type="protein sequence ID" value="GGF99168.1"/>
    <property type="molecule type" value="Genomic_DNA"/>
</dbReference>
<keyword evidence="1" id="KW-0732">Signal</keyword>
<keyword evidence="5" id="KW-1185">Reference proteome</keyword>
<dbReference type="InterPro" id="IPR029051">
    <property type="entry name" value="DUF4352"/>
</dbReference>
<keyword evidence="2" id="KW-0812">Transmembrane</keyword>
<dbReference type="Proteomes" id="UP000654257">
    <property type="component" value="Unassembled WGS sequence"/>
</dbReference>
<reference evidence="4" key="2">
    <citation type="submission" date="2020-09" db="EMBL/GenBank/DDBJ databases">
        <authorList>
            <person name="Sun Q."/>
            <person name="Sedlacek I."/>
        </authorList>
    </citation>
    <scope>NUCLEOTIDE SEQUENCE</scope>
    <source>
        <strain evidence="4">CCM 7905</strain>
    </source>
</reference>
<dbReference type="InterPro" id="IPR029050">
    <property type="entry name" value="Immunoprotect_excell_Ig-like"/>
</dbReference>
<feature type="transmembrane region" description="Helical" evidence="2">
    <location>
        <begin position="23"/>
        <end position="41"/>
    </location>
</feature>
<dbReference type="AlphaFoldDB" id="A0A917CVM2"/>
<evidence type="ECO:0000256" key="1">
    <source>
        <dbReference type="ARBA" id="ARBA00022729"/>
    </source>
</evidence>
<protein>
    <submittedName>
        <fullName evidence="4">Mpr protein</fullName>
    </submittedName>
</protein>
<feature type="domain" description="DUF4352" evidence="3">
    <location>
        <begin position="76"/>
        <end position="197"/>
    </location>
</feature>
<keyword evidence="2" id="KW-1133">Transmembrane helix</keyword>
<name>A0A917CVM2_9NOCA</name>
<comment type="caution">
    <text evidence="4">The sequence shown here is derived from an EMBL/GenBank/DDBJ whole genome shotgun (WGS) entry which is preliminary data.</text>
</comment>
<reference evidence="4" key="1">
    <citation type="journal article" date="2014" name="Int. J. Syst. Evol. Microbiol.">
        <title>Complete genome sequence of Corynebacterium casei LMG S-19264T (=DSM 44701T), isolated from a smear-ripened cheese.</title>
        <authorList>
            <consortium name="US DOE Joint Genome Institute (JGI-PGF)"/>
            <person name="Walter F."/>
            <person name="Albersmeier A."/>
            <person name="Kalinowski J."/>
            <person name="Ruckert C."/>
        </authorList>
    </citation>
    <scope>NUCLEOTIDE SEQUENCE</scope>
    <source>
        <strain evidence="4">CCM 7905</strain>
    </source>
</reference>
<evidence type="ECO:0000313" key="5">
    <source>
        <dbReference type="Proteomes" id="UP000654257"/>
    </source>
</evidence>
<dbReference type="Gene3D" id="2.60.40.1240">
    <property type="match status" value="1"/>
</dbReference>